<evidence type="ECO:0000313" key="1">
    <source>
        <dbReference type="EMBL" id="KAI0087694.1"/>
    </source>
</evidence>
<reference evidence="1" key="1">
    <citation type="journal article" date="2021" name="Environ. Microbiol.">
        <title>Gene family expansions and transcriptome signatures uncover fungal adaptations to wood decay.</title>
        <authorList>
            <person name="Hage H."/>
            <person name="Miyauchi S."/>
            <person name="Viragh M."/>
            <person name="Drula E."/>
            <person name="Min B."/>
            <person name="Chaduli D."/>
            <person name="Navarro D."/>
            <person name="Favel A."/>
            <person name="Norest M."/>
            <person name="Lesage-Meessen L."/>
            <person name="Balint B."/>
            <person name="Merenyi Z."/>
            <person name="de Eugenio L."/>
            <person name="Morin E."/>
            <person name="Martinez A.T."/>
            <person name="Baldrian P."/>
            <person name="Stursova M."/>
            <person name="Martinez M.J."/>
            <person name="Novotny C."/>
            <person name="Magnuson J.K."/>
            <person name="Spatafora J.W."/>
            <person name="Maurice S."/>
            <person name="Pangilinan J."/>
            <person name="Andreopoulos W."/>
            <person name="LaButti K."/>
            <person name="Hundley H."/>
            <person name="Na H."/>
            <person name="Kuo A."/>
            <person name="Barry K."/>
            <person name="Lipzen A."/>
            <person name="Henrissat B."/>
            <person name="Riley R."/>
            <person name="Ahrendt S."/>
            <person name="Nagy L.G."/>
            <person name="Grigoriev I.V."/>
            <person name="Martin F."/>
            <person name="Rosso M.N."/>
        </authorList>
    </citation>
    <scope>NUCLEOTIDE SEQUENCE</scope>
    <source>
        <strain evidence="1">CBS 384.51</strain>
    </source>
</reference>
<dbReference type="Proteomes" id="UP001055072">
    <property type="component" value="Unassembled WGS sequence"/>
</dbReference>
<feature type="non-terminal residue" evidence="1">
    <location>
        <position position="1"/>
    </location>
</feature>
<keyword evidence="2" id="KW-1185">Reference proteome</keyword>
<evidence type="ECO:0000313" key="2">
    <source>
        <dbReference type="Proteomes" id="UP001055072"/>
    </source>
</evidence>
<comment type="caution">
    <text evidence="1">The sequence shown here is derived from an EMBL/GenBank/DDBJ whole genome shotgun (WGS) entry which is preliminary data.</text>
</comment>
<name>A0ACB8U0F9_9APHY</name>
<organism evidence="1 2">
    <name type="scientific">Irpex rosettiformis</name>
    <dbReference type="NCBI Taxonomy" id="378272"/>
    <lineage>
        <taxon>Eukaryota</taxon>
        <taxon>Fungi</taxon>
        <taxon>Dikarya</taxon>
        <taxon>Basidiomycota</taxon>
        <taxon>Agaricomycotina</taxon>
        <taxon>Agaricomycetes</taxon>
        <taxon>Polyporales</taxon>
        <taxon>Irpicaceae</taxon>
        <taxon>Irpex</taxon>
    </lineage>
</organism>
<accession>A0ACB8U0F9</accession>
<dbReference type="EMBL" id="MU274916">
    <property type="protein sequence ID" value="KAI0087694.1"/>
    <property type="molecule type" value="Genomic_DNA"/>
</dbReference>
<gene>
    <name evidence="1" type="ORF">BDY19DRAFT_892223</name>
</gene>
<protein>
    <submittedName>
        <fullName evidence="1">Cytochrome P450</fullName>
    </submittedName>
</protein>
<proteinExistence type="predicted"/>
<sequence length="400" mass="45162">HRKWIQAGIQDRQVLSAYRYVQEREACVLLNSLVDDGDGYEGYVKRYAAAILTYIAYGHTVTSLSDPLLKLADKATTETVRAGSPGSNPLGALVEFYPGLKNYPMWLPGSGFRVKTEEVRGHVRKMMDVPYEMVKEEFKTGRATPCLTSGLLEDHLSTRDHDTSKLSVMEEEDIKGAAGVLYAGAYRCSISVMTSFLLYMTLHPRVFLKAQQEMDRVVGTDRLPTWEDRESLEYLECVFREVLRCTSPAPLGIPHATAKEDIYKGYLIPKGSMVIVNIWGMLHNSDIYPDPDKFVPERYEGLSKEELEKVDPRGVVFGFGRRRCPGEQLADASAYLMMSYIISTMDISPYKDERGKEVRPNGEFYSGFVLHPKSFKCSIRPRSEKAVKLVREMGMLSSAQ</sequence>